<name>A0A2S9I5Y3_9GAMM</name>
<feature type="domain" description="NAD(P)-binding" evidence="1">
    <location>
        <begin position="7"/>
        <end position="198"/>
    </location>
</feature>
<dbReference type="PANTHER" id="PTHR43355">
    <property type="entry name" value="FLAVIN REDUCTASE (NADPH)"/>
    <property type="match status" value="1"/>
</dbReference>
<dbReference type="PANTHER" id="PTHR43355:SF2">
    <property type="entry name" value="FLAVIN REDUCTASE (NADPH)"/>
    <property type="match status" value="1"/>
</dbReference>
<sequence length="214" mass="22669">MKLTIIGATGFVGPEIVKEALSRGHQVVAVSRSADKLAAQSGLTVAQGDVHDVQWLSGVLKGQDAVISAYNPGWAESDLYEKFTRGSDLILQAVKASGVKRLLVVGGAGSLEVAPGVELVDTEVFPANIKPGALGARDLRNRLQAEEQALDWTYLSPAAMLEPGPRTGTFRLGTTSLLMNGEHPASISVADLAVAIVDEIEKPQHIRQQFTAAY</sequence>
<reference evidence="2 3" key="1">
    <citation type="submission" date="2017-10" db="EMBL/GenBank/DDBJ databases">
        <title>Draft genome of two endophytic bacteria isolated from 'guarana' Paullinia cupana (Mart.) Ducke.</title>
        <authorList>
            <person name="Siqueira K.A."/>
            <person name="Liotti R.G."/>
            <person name="Mendes T.A."/>
            <person name="Soares M.A."/>
        </authorList>
    </citation>
    <scope>NUCLEOTIDE SEQUENCE [LARGE SCALE GENOMIC DNA]</scope>
    <source>
        <strain evidence="2 3">342</strain>
    </source>
</reference>
<evidence type="ECO:0000313" key="3">
    <source>
        <dbReference type="Proteomes" id="UP000239181"/>
    </source>
</evidence>
<evidence type="ECO:0000259" key="1">
    <source>
        <dbReference type="Pfam" id="PF13460"/>
    </source>
</evidence>
<proteinExistence type="predicted"/>
<dbReference type="Proteomes" id="UP000239181">
    <property type="component" value="Unassembled WGS sequence"/>
</dbReference>
<accession>A0A2S9I5Y3</accession>
<dbReference type="GO" id="GO:0016646">
    <property type="term" value="F:oxidoreductase activity, acting on the CH-NH group of donors, NAD or NADP as acceptor"/>
    <property type="evidence" value="ECO:0007669"/>
    <property type="project" value="TreeGrafter"/>
</dbReference>
<dbReference type="CDD" id="cd05244">
    <property type="entry name" value="BVR-B_like_SDR_a"/>
    <property type="match status" value="1"/>
</dbReference>
<dbReference type="AlphaFoldDB" id="A0A2S9I5Y3"/>
<protein>
    <submittedName>
        <fullName evidence="2">3-beta hydroxysteroid dehydrogenase</fullName>
    </submittedName>
</protein>
<dbReference type="OrthoDB" id="9787292at2"/>
<dbReference type="Pfam" id="PF13460">
    <property type="entry name" value="NAD_binding_10"/>
    <property type="match status" value="1"/>
</dbReference>
<comment type="caution">
    <text evidence="2">The sequence shown here is derived from an EMBL/GenBank/DDBJ whole genome shotgun (WGS) entry which is preliminary data.</text>
</comment>
<dbReference type="SUPFAM" id="SSF51735">
    <property type="entry name" value="NAD(P)-binding Rossmann-fold domains"/>
    <property type="match status" value="1"/>
</dbReference>
<gene>
    <name evidence="2" type="ORF">CQW29_22350</name>
</gene>
<dbReference type="InterPro" id="IPR036291">
    <property type="entry name" value="NAD(P)-bd_dom_sf"/>
</dbReference>
<keyword evidence="3" id="KW-1185">Reference proteome</keyword>
<organism evidence="2 3">
    <name type="scientific">Pantoea coffeiphila</name>
    <dbReference type="NCBI Taxonomy" id="1465635"/>
    <lineage>
        <taxon>Bacteria</taxon>
        <taxon>Pseudomonadati</taxon>
        <taxon>Pseudomonadota</taxon>
        <taxon>Gammaproteobacteria</taxon>
        <taxon>Enterobacterales</taxon>
        <taxon>Erwiniaceae</taxon>
        <taxon>Pantoea</taxon>
    </lineage>
</organism>
<evidence type="ECO:0000313" key="2">
    <source>
        <dbReference type="EMBL" id="PRD13213.1"/>
    </source>
</evidence>
<dbReference type="EMBL" id="PDET01000021">
    <property type="protein sequence ID" value="PRD13213.1"/>
    <property type="molecule type" value="Genomic_DNA"/>
</dbReference>
<dbReference type="InterPro" id="IPR051606">
    <property type="entry name" value="Polyketide_Oxido-like"/>
</dbReference>
<dbReference type="RefSeq" id="WP_105594954.1">
    <property type="nucleotide sequence ID" value="NZ_PDET01000021.1"/>
</dbReference>
<dbReference type="InterPro" id="IPR016040">
    <property type="entry name" value="NAD(P)-bd_dom"/>
</dbReference>
<dbReference type="Gene3D" id="3.40.50.720">
    <property type="entry name" value="NAD(P)-binding Rossmann-like Domain"/>
    <property type="match status" value="1"/>
</dbReference>